<dbReference type="Proteomes" id="UP000565286">
    <property type="component" value="Unassembled WGS sequence"/>
</dbReference>
<comment type="caution">
    <text evidence="6">The sequence shown here is derived from an EMBL/GenBank/DDBJ whole genome shotgun (WGS) entry which is preliminary data.</text>
</comment>
<protein>
    <submittedName>
        <fullName evidence="6">TetR/AcrR family transcriptional repressor of nem operon</fullName>
    </submittedName>
</protein>
<keyword evidence="1" id="KW-0805">Transcription regulation</keyword>
<dbReference type="InterPro" id="IPR036271">
    <property type="entry name" value="Tet_transcr_reg_TetR-rel_C_sf"/>
</dbReference>
<sequence length="189" mass="20210">MKVTKEKAEENRHHVIETSSRLFREKGFDGVGVSTLMQAAGLTHGGFYKQFESKDDLIAKATQAALDQTVQRVSSLIGQDKRASLEKAVGVYLSDQHRDGVSEGCAFAALGPDAARHGPEVRQVMQRGVEDQLALLQTIVDAKAGTSSREAAIATMATMVGALVLARAVENSALSTEIMDVVAKSILAR</sequence>
<evidence type="ECO:0000256" key="1">
    <source>
        <dbReference type="ARBA" id="ARBA00023015"/>
    </source>
</evidence>
<accession>A0A7W6CAH4</accession>
<dbReference type="PANTHER" id="PTHR47506:SF7">
    <property type="entry name" value="TRANSCRIPTIONAL REGULATORY PROTEIN"/>
    <property type="match status" value="1"/>
</dbReference>
<evidence type="ECO:0000313" key="6">
    <source>
        <dbReference type="EMBL" id="MBB3948653.1"/>
    </source>
</evidence>
<dbReference type="RefSeq" id="WP_183897930.1">
    <property type="nucleotide sequence ID" value="NZ_JACIDV010000023.1"/>
</dbReference>
<keyword evidence="7" id="KW-1185">Reference proteome</keyword>
<name>A0A7W6CAH4_9HYPH</name>
<evidence type="ECO:0000256" key="4">
    <source>
        <dbReference type="PROSITE-ProRule" id="PRU00335"/>
    </source>
</evidence>
<dbReference type="AlphaFoldDB" id="A0A7W6CAH4"/>
<gene>
    <name evidence="6" type="ORF">GGQ73_004643</name>
</gene>
<dbReference type="Pfam" id="PF00440">
    <property type="entry name" value="TetR_N"/>
    <property type="match status" value="1"/>
</dbReference>
<dbReference type="PRINTS" id="PR00455">
    <property type="entry name" value="HTHTETR"/>
</dbReference>
<dbReference type="InterPro" id="IPR001647">
    <property type="entry name" value="HTH_TetR"/>
</dbReference>
<proteinExistence type="predicted"/>
<dbReference type="EMBL" id="JACIDV010000023">
    <property type="protein sequence ID" value="MBB3948653.1"/>
    <property type="molecule type" value="Genomic_DNA"/>
</dbReference>
<evidence type="ECO:0000259" key="5">
    <source>
        <dbReference type="PROSITE" id="PS50977"/>
    </source>
</evidence>
<dbReference type="SUPFAM" id="SSF48498">
    <property type="entry name" value="Tetracyclin repressor-like, C-terminal domain"/>
    <property type="match status" value="1"/>
</dbReference>
<keyword evidence="3" id="KW-0804">Transcription</keyword>
<dbReference type="Gene3D" id="1.10.10.60">
    <property type="entry name" value="Homeodomain-like"/>
    <property type="match status" value="1"/>
</dbReference>
<dbReference type="GO" id="GO:0003677">
    <property type="term" value="F:DNA binding"/>
    <property type="evidence" value="ECO:0007669"/>
    <property type="project" value="UniProtKB-UniRule"/>
</dbReference>
<evidence type="ECO:0000256" key="2">
    <source>
        <dbReference type="ARBA" id="ARBA00023125"/>
    </source>
</evidence>
<feature type="domain" description="HTH tetR-type" evidence="5">
    <location>
        <begin position="9"/>
        <end position="69"/>
    </location>
</feature>
<dbReference type="PANTHER" id="PTHR47506">
    <property type="entry name" value="TRANSCRIPTIONAL REGULATORY PROTEIN"/>
    <property type="match status" value="1"/>
</dbReference>
<dbReference type="Gene3D" id="1.10.357.10">
    <property type="entry name" value="Tetracycline Repressor, domain 2"/>
    <property type="match status" value="1"/>
</dbReference>
<evidence type="ECO:0000256" key="3">
    <source>
        <dbReference type="ARBA" id="ARBA00023163"/>
    </source>
</evidence>
<dbReference type="InterPro" id="IPR009057">
    <property type="entry name" value="Homeodomain-like_sf"/>
</dbReference>
<dbReference type="PROSITE" id="PS50977">
    <property type="entry name" value="HTH_TETR_2"/>
    <property type="match status" value="1"/>
</dbReference>
<dbReference type="SUPFAM" id="SSF46689">
    <property type="entry name" value="Homeodomain-like"/>
    <property type="match status" value="1"/>
</dbReference>
<keyword evidence="2 4" id="KW-0238">DNA-binding</keyword>
<feature type="DNA-binding region" description="H-T-H motif" evidence="4">
    <location>
        <begin position="32"/>
        <end position="51"/>
    </location>
</feature>
<reference evidence="6 7" key="1">
    <citation type="submission" date="2020-08" db="EMBL/GenBank/DDBJ databases">
        <title>Genomic Encyclopedia of Type Strains, Phase IV (KMG-IV): sequencing the most valuable type-strain genomes for metagenomic binning, comparative biology and taxonomic classification.</title>
        <authorList>
            <person name="Goeker M."/>
        </authorList>
    </citation>
    <scope>NUCLEOTIDE SEQUENCE [LARGE SCALE GENOMIC DNA]</scope>
    <source>
        <strain evidence="6 7">DSM 26438</strain>
    </source>
</reference>
<organism evidence="6 7">
    <name type="scientific">Rhizobium skierniewicense</name>
    <dbReference type="NCBI Taxonomy" id="984260"/>
    <lineage>
        <taxon>Bacteria</taxon>
        <taxon>Pseudomonadati</taxon>
        <taxon>Pseudomonadota</taxon>
        <taxon>Alphaproteobacteria</taxon>
        <taxon>Hyphomicrobiales</taxon>
        <taxon>Rhizobiaceae</taxon>
        <taxon>Rhizobium/Agrobacterium group</taxon>
        <taxon>Rhizobium</taxon>
    </lineage>
</organism>
<evidence type="ECO:0000313" key="7">
    <source>
        <dbReference type="Proteomes" id="UP000565286"/>
    </source>
</evidence>